<keyword evidence="14" id="KW-1185">Reference proteome</keyword>
<dbReference type="Proteomes" id="UP000799302">
    <property type="component" value="Unassembled WGS sequence"/>
</dbReference>
<evidence type="ECO:0000256" key="12">
    <source>
        <dbReference type="SAM" id="SignalP"/>
    </source>
</evidence>
<evidence type="ECO:0000256" key="5">
    <source>
        <dbReference type="ARBA" id="ARBA00022729"/>
    </source>
</evidence>
<keyword evidence="4 11" id="KW-0812">Transmembrane</keyword>
<dbReference type="PIRSF" id="PIRSF017290">
    <property type="entry name" value="ROT1_prd"/>
    <property type="match status" value="1"/>
</dbReference>
<gene>
    <name evidence="13" type="ORF">BT63DRAFT_420805</name>
</gene>
<reference evidence="13" key="1">
    <citation type="journal article" date="2020" name="Stud. Mycol.">
        <title>101 Dothideomycetes genomes: a test case for predicting lifestyles and emergence of pathogens.</title>
        <authorList>
            <person name="Haridas S."/>
            <person name="Albert R."/>
            <person name="Binder M."/>
            <person name="Bloem J."/>
            <person name="Labutti K."/>
            <person name="Salamov A."/>
            <person name="Andreopoulos B."/>
            <person name="Baker S."/>
            <person name="Barry K."/>
            <person name="Bills G."/>
            <person name="Bluhm B."/>
            <person name="Cannon C."/>
            <person name="Castanera R."/>
            <person name="Culley D."/>
            <person name="Daum C."/>
            <person name="Ezra D."/>
            <person name="Gonzalez J."/>
            <person name="Henrissat B."/>
            <person name="Kuo A."/>
            <person name="Liang C."/>
            <person name="Lipzen A."/>
            <person name="Lutzoni F."/>
            <person name="Magnuson J."/>
            <person name="Mondo S."/>
            <person name="Nolan M."/>
            <person name="Ohm R."/>
            <person name="Pangilinan J."/>
            <person name="Park H.-J."/>
            <person name="Ramirez L."/>
            <person name="Alfaro M."/>
            <person name="Sun H."/>
            <person name="Tritt A."/>
            <person name="Yoshinaga Y."/>
            <person name="Zwiers L.-H."/>
            <person name="Turgeon B."/>
            <person name="Goodwin S."/>
            <person name="Spatafora J."/>
            <person name="Crous P."/>
            <person name="Grigoriev I."/>
        </authorList>
    </citation>
    <scope>NUCLEOTIDE SEQUENCE</scope>
    <source>
        <strain evidence="13">CBS 115976</strain>
    </source>
</reference>
<dbReference type="GO" id="GO:0006458">
    <property type="term" value="P:'de novo' protein folding"/>
    <property type="evidence" value="ECO:0007669"/>
    <property type="project" value="InterPro"/>
</dbReference>
<evidence type="ECO:0000256" key="9">
    <source>
        <dbReference type="ARBA" id="ARBA00024969"/>
    </source>
</evidence>
<comment type="function">
    <text evidence="9 10">Required for normal levels of the cell wall 1,6-beta-glucan. Involved in a protein folding machinery chaperoning proteins acting in various physiological processes including cell wall synthesis and lysis of autophagic bodies.</text>
</comment>
<evidence type="ECO:0000256" key="6">
    <source>
        <dbReference type="ARBA" id="ARBA00022824"/>
    </source>
</evidence>
<feature type="transmembrane region" description="Helical" evidence="11">
    <location>
        <begin position="227"/>
        <end position="245"/>
    </location>
</feature>
<protein>
    <recommendedName>
        <fullName evidence="3 10">Protein ROT1</fullName>
    </recommendedName>
</protein>
<accession>A0A6A6ULC4</accession>
<evidence type="ECO:0000256" key="11">
    <source>
        <dbReference type="SAM" id="Phobius"/>
    </source>
</evidence>
<comment type="similarity">
    <text evidence="2 10">Belongs to the ROT1 family.</text>
</comment>
<evidence type="ECO:0000256" key="4">
    <source>
        <dbReference type="ARBA" id="ARBA00022692"/>
    </source>
</evidence>
<keyword evidence="5 12" id="KW-0732">Signal</keyword>
<keyword evidence="6 10" id="KW-0256">Endoplasmic reticulum</keyword>
<evidence type="ECO:0000256" key="10">
    <source>
        <dbReference type="PIRNR" id="PIRNR017290"/>
    </source>
</evidence>
<keyword evidence="8 10" id="KW-0472">Membrane</keyword>
<sequence>MLPFALSLLLLLHSAFTQSADTRLTGTWTTKSNSTLTGPAFYDSSRDLLIEPTHTGISYSFTDDGFYESAWYRAIANPQDPSCPSAMLQWQHGSYQKLSNGSLMLEPIAIDGRQLMSDPCHFGNAVYLRYNETETMKWYEVFIDPYHKIMRLNLYRFDGSPLPAMYLVSQTPTMSPTTTIHPIILGTATSGPTATRIAKRRSEIVAKFMDDVDASQDYAQLLLNPNAWWWMGLTLTGVGSVLYFCS</sequence>
<dbReference type="GO" id="GO:0005789">
    <property type="term" value="C:endoplasmic reticulum membrane"/>
    <property type="evidence" value="ECO:0007669"/>
    <property type="project" value="UniProtKB-SubCell"/>
</dbReference>
<proteinExistence type="inferred from homology"/>
<evidence type="ECO:0000256" key="2">
    <source>
        <dbReference type="ARBA" id="ARBA00007149"/>
    </source>
</evidence>
<keyword evidence="7 11" id="KW-1133">Transmembrane helix</keyword>
<evidence type="ECO:0000313" key="13">
    <source>
        <dbReference type="EMBL" id="KAF2672580.1"/>
    </source>
</evidence>
<evidence type="ECO:0000256" key="8">
    <source>
        <dbReference type="ARBA" id="ARBA00023136"/>
    </source>
</evidence>
<organism evidence="13 14">
    <name type="scientific">Microthyrium microscopicum</name>
    <dbReference type="NCBI Taxonomy" id="703497"/>
    <lineage>
        <taxon>Eukaryota</taxon>
        <taxon>Fungi</taxon>
        <taxon>Dikarya</taxon>
        <taxon>Ascomycota</taxon>
        <taxon>Pezizomycotina</taxon>
        <taxon>Dothideomycetes</taxon>
        <taxon>Dothideomycetes incertae sedis</taxon>
        <taxon>Microthyriales</taxon>
        <taxon>Microthyriaceae</taxon>
        <taxon>Microthyrium</taxon>
    </lineage>
</organism>
<dbReference type="Pfam" id="PF10681">
    <property type="entry name" value="Rot1"/>
    <property type="match status" value="1"/>
</dbReference>
<dbReference type="OrthoDB" id="5327821at2759"/>
<evidence type="ECO:0000256" key="7">
    <source>
        <dbReference type="ARBA" id="ARBA00022989"/>
    </source>
</evidence>
<dbReference type="InterPro" id="IPR019623">
    <property type="entry name" value="Rot1"/>
</dbReference>
<evidence type="ECO:0000256" key="3">
    <source>
        <dbReference type="ARBA" id="ARBA00017291"/>
    </source>
</evidence>
<feature type="signal peptide" evidence="12">
    <location>
        <begin position="1"/>
        <end position="19"/>
    </location>
</feature>
<evidence type="ECO:0000256" key="1">
    <source>
        <dbReference type="ARBA" id="ARBA00004115"/>
    </source>
</evidence>
<dbReference type="PANTHER" id="PTHR28090:SF1">
    <property type="entry name" value="PROTEIN ROT1"/>
    <property type="match status" value="1"/>
</dbReference>
<dbReference type="AlphaFoldDB" id="A0A6A6ULC4"/>
<dbReference type="GO" id="GO:0051082">
    <property type="term" value="F:unfolded protein binding"/>
    <property type="evidence" value="ECO:0007669"/>
    <property type="project" value="TreeGrafter"/>
</dbReference>
<dbReference type="EMBL" id="MU004231">
    <property type="protein sequence ID" value="KAF2672580.1"/>
    <property type="molecule type" value="Genomic_DNA"/>
</dbReference>
<feature type="chain" id="PRO_5025385689" description="Protein ROT1" evidence="12">
    <location>
        <begin position="20"/>
        <end position="246"/>
    </location>
</feature>
<evidence type="ECO:0000313" key="14">
    <source>
        <dbReference type="Proteomes" id="UP000799302"/>
    </source>
</evidence>
<name>A0A6A6ULC4_9PEZI</name>
<dbReference type="PANTHER" id="PTHR28090">
    <property type="entry name" value="PROTEIN ROT1"/>
    <property type="match status" value="1"/>
</dbReference>
<comment type="subcellular location">
    <subcellularLocation>
        <location evidence="1">Endoplasmic reticulum membrane</location>
        <topology evidence="1">Single-pass type I membrane protein</topology>
    </subcellularLocation>
</comment>